<dbReference type="Proteomes" id="UP000009282">
    <property type="component" value="Chromosome"/>
</dbReference>
<dbReference type="PROSITE" id="PS50883">
    <property type="entry name" value="EAL"/>
    <property type="match status" value="1"/>
</dbReference>
<keyword evidence="1" id="KW-0812">Transmembrane</keyword>
<name>G4QEB5_GLANF</name>
<gene>
    <name evidence="5" type="ordered locus">GNIT_3295</name>
</gene>
<keyword evidence="1" id="KW-0472">Membrane</keyword>
<organism evidence="5 6">
    <name type="scientific">Glaciecola nitratireducens (strain JCM 12485 / KCTC 12276 / FR1064)</name>
    <dbReference type="NCBI Taxonomy" id="1085623"/>
    <lineage>
        <taxon>Bacteria</taxon>
        <taxon>Pseudomonadati</taxon>
        <taxon>Pseudomonadota</taxon>
        <taxon>Gammaproteobacteria</taxon>
        <taxon>Alteromonadales</taxon>
        <taxon>Alteromonadaceae</taxon>
        <taxon>Brumicola</taxon>
    </lineage>
</organism>
<dbReference type="EMBL" id="CP003060">
    <property type="protein sequence ID" value="AEP31389.1"/>
    <property type="molecule type" value="Genomic_DNA"/>
</dbReference>
<feature type="domain" description="HAMP" evidence="3">
    <location>
        <begin position="186"/>
        <end position="242"/>
    </location>
</feature>
<dbReference type="InterPro" id="IPR001633">
    <property type="entry name" value="EAL_dom"/>
</dbReference>
<dbReference type="Pfam" id="PF00990">
    <property type="entry name" value="GGDEF"/>
    <property type="match status" value="1"/>
</dbReference>
<dbReference type="SMART" id="SM00052">
    <property type="entry name" value="EAL"/>
    <property type="match status" value="1"/>
</dbReference>
<dbReference type="eggNOG" id="COG5001">
    <property type="taxonomic scope" value="Bacteria"/>
</dbReference>
<dbReference type="SUPFAM" id="SSF141868">
    <property type="entry name" value="EAL domain-like"/>
    <property type="match status" value="1"/>
</dbReference>
<dbReference type="KEGG" id="gni:GNIT_3295"/>
<dbReference type="InterPro" id="IPR035919">
    <property type="entry name" value="EAL_sf"/>
</dbReference>
<proteinExistence type="predicted"/>
<dbReference type="RefSeq" id="WP_014110260.1">
    <property type="nucleotide sequence ID" value="NC_016041.1"/>
</dbReference>
<dbReference type="STRING" id="1085623.GNIT_3295"/>
<dbReference type="InterPro" id="IPR000160">
    <property type="entry name" value="GGDEF_dom"/>
</dbReference>
<evidence type="ECO:0000256" key="1">
    <source>
        <dbReference type="SAM" id="Phobius"/>
    </source>
</evidence>
<dbReference type="SUPFAM" id="SSF55073">
    <property type="entry name" value="Nucleotide cyclase"/>
    <property type="match status" value="1"/>
</dbReference>
<keyword evidence="6" id="KW-1185">Reference proteome</keyword>
<dbReference type="GO" id="GO:0016020">
    <property type="term" value="C:membrane"/>
    <property type="evidence" value="ECO:0007669"/>
    <property type="project" value="InterPro"/>
</dbReference>
<dbReference type="HOGENOM" id="CLU_000445_70_46_6"/>
<dbReference type="Pfam" id="PF00563">
    <property type="entry name" value="EAL"/>
    <property type="match status" value="1"/>
</dbReference>
<dbReference type="SMART" id="SM00267">
    <property type="entry name" value="GGDEF"/>
    <property type="match status" value="1"/>
</dbReference>
<dbReference type="GO" id="GO:0007165">
    <property type="term" value="P:signal transduction"/>
    <property type="evidence" value="ECO:0007669"/>
    <property type="project" value="InterPro"/>
</dbReference>
<dbReference type="CDD" id="cd01949">
    <property type="entry name" value="GGDEF"/>
    <property type="match status" value="1"/>
</dbReference>
<dbReference type="PROSITE" id="PS50887">
    <property type="entry name" value="GGDEF"/>
    <property type="match status" value="1"/>
</dbReference>
<evidence type="ECO:0000313" key="6">
    <source>
        <dbReference type="Proteomes" id="UP000009282"/>
    </source>
</evidence>
<dbReference type="CDD" id="cd01948">
    <property type="entry name" value="EAL"/>
    <property type="match status" value="1"/>
</dbReference>
<evidence type="ECO:0000259" key="3">
    <source>
        <dbReference type="PROSITE" id="PS50885"/>
    </source>
</evidence>
<feature type="domain" description="GGDEF" evidence="4">
    <location>
        <begin position="278"/>
        <end position="411"/>
    </location>
</feature>
<accession>G4QEB5</accession>
<dbReference type="Gene3D" id="6.10.340.10">
    <property type="match status" value="1"/>
</dbReference>
<dbReference type="InterPro" id="IPR003660">
    <property type="entry name" value="HAMP_dom"/>
</dbReference>
<reference evidence="5 6" key="1">
    <citation type="journal article" date="2011" name="J. Bacteriol.">
        <title>Complete genome sequence of seawater bacterium Glaciecola nitratireducens FR1064T.</title>
        <authorList>
            <person name="Bian F."/>
            <person name="Qin Q.L."/>
            <person name="Xie B.B."/>
            <person name="Shu Y.L."/>
            <person name="Zhang X.Y."/>
            <person name="Yu Y."/>
            <person name="Chen B."/>
            <person name="Chen X.L."/>
            <person name="Zhou B.C."/>
            <person name="Zhang Y.Z."/>
        </authorList>
    </citation>
    <scope>NUCLEOTIDE SEQUENCE [LARGE SCALE GENOMIC DNA]</scope>
    <source>
        <strain evidence="6">JCM 12485 / KCTC 12276 / FR1064</strain>
    </source>
</reference>
<evidence type="ECO:0000259" key="4">
    <source>
        <dbReference type="PROSITE" id="PS50887"/>
    </source>
</evidence>
<feature type="transmembrane region" description="Helical" evidence="1">
    <location>
        <begin position="12"/>
        <end position="35"/>
    </location>
</feature>
<sequence length="670" mass="74374">MRIIDYVGKSLALTQAIVALVLSIVIGLSVSGVSLSIQISEQREEALSLAQEILTAAEGGAANAAWTLDPVLAQQVVGSMTALGMVQDAVLYGEAENILAESHKSIAESTPTMDWVIANFIGEDIGGERDLFVEVNSTKRKIGVLSIRLNLLPIAHEFLTFAASVIIASLLQALMIALILLWLSSNLLTSPLRRITESISKIDPEDPDELALSNLTINRKNEMGQLLTHIKQMLKGLIAAQLQLRHLATRDPLTDRLNRTLIADRLSQAIVTAKRTNTKVAVLFVDMDRFKNINDSLGHDVGDILLIEVANRLTNVLRGNDSIGRLGGDEFLVVIEGMTEINELVHTVQRVDNALTQPYFLQGREIRTSGSIGISIYPDNGQDTSRLMRCADLAMYEAKSSGTHWHFYAKEMGEKVETRLKIEQALNYAVERNEFHLNFQPKLSSQNGQLVGCEALIRWNNNPEPISVEGFIKIAEESGSIIAIGDWVLETACRQIKSWEPEYGGIPIAVNVSARQLQEETYVDRVLSIIKKYDVNPKLLELEITETVLMKEFDESFFALKQLRKHGITVSIDDFGTGYCSLSYLSRLPVDTLKIDRSFISGDQPSIAVLEMIVAMAKALGLKTVAEGVETQEQKDWLIREGCDFLQGYLISKPITSEELESRFLYEFKK</sequence>
<dbReference type="PROSITE" id="PS50885">
    <property type="entry name" value="HAMP"/>
    <property type="match status" value="1"/>
</dbReference>
<dbReference type="InterPro" id="IPR043128">
    <property type="entry name" value="Rev_trsase/Diguanyl_cyclase"/>
</dbReference>
<dbReference type="AlphaFoldDB" id="G4QEB5"/>
<dbReference type="Gene3D" id="3.30.70.270">
    <property type="match status" value="1"/>
</dbReference>
<evidence type="ECO:0000259" key="2">
    <source>
        <dbReference type="PROSITE" id="PS50883"/>
    </source>
</evidence>
<evidence type="ECO:0000313" key="5">
    <source>
        <dbReference type="EMBL" id="AEP31389.1"/>
    </source>
</evidence>
<dbReference type="InterPro" id="IPR052155">
    <property type="entry name" value="Biofilm_reg_signaling"/>
</dbReference>
<feature type="transmembrane region" description="Helical" evidence="1">
    <location>
        <begin position="158"/>
        <end position="183"/>
    </location>
</feature>
<keyword evidence="1" id="KW-1133">Transmembrane helix</keyword>
<dbReference type="PANTHER" id="PTHR44757">
    <property type="entry name" value="DIGUANYLATE CYCLASE DGCP"/>
    <property type="match status" value="1"/>
</dbReference>
<dbReference type="InterPro" id="IPR029787">
    <property type="entry name" value="Nucleotide_cyclase"/>
</dbReference>
<protein>
    <submittedName>
        <fullName evidence="5">Diguanylate cyclase/phosphodiesterase</fullName>
    </submittedName>
</protein>
<feature type="domain" description="EAL" evidence="2">
    <location>
        <begin position="419"/>
        <end position="668"/>
    </location>
</feature>
<dbReference type="Gene3D" id="3.20.20.450">
    <property type="entry name" value="EAL domain"/>
    <property type="match status" value="1"/>
</dbReference>
<dbReference type="OrthoDB" id="9804951at2"/>
<dbReference type="NCBIfam" id="TIGR00254">
    <property type="entry name" value="GGDEF"/>
    <property type="match status" value="1"/>
</dbReference>
<dbReference type="PANTHER" id="PTHR44757:SF2">
    <property type="entry name" value="BIOFILM ARCHITECTURE MAINTENANCE PROTEIN MBAA"/>
    <property type="match status" value="1"/>
</dbReference>